<comment type="caution">
    <text evidence="9">The sequence shown here is derived from an EMBL/GenBank/DDBJ whole genome shotgun (WGS) entry which is preliminary data.</text>
</comment>
<organism evidence="9 10">
    <name type="scientific">Peptidiphaga gingivicola</name>
    <dbReference type="NCBI Taxonomy" id="2741497"/>
    <lineage>
        <taxon>Bacteria</taxon>
        <taxon>Bacillati</taxon>
        <taxon>Actinomycetota</taxon>
        <taxon>Actinomycetes</taxon>
        <taxon>Actinomycetales</taxon>
        <taxon>Actinomycetaceae</taxon>
        <taxon>Peptidiphaga</taxon>
    </lineage>
</organism>
<keyword evidence="5 7" id="KW-0472">Membrane</keyword>
<dbReference type="OrthoDB" id="26562at2049"/>
<feature type="transmembrane region" description="Helical" evidence="7">
    <location>
        <begin position="777"/>
        <end position="804"/>
    </location>
</feature>
<accession>A0A179B2G1</accession>
<keyword evidence="4 7" id="KW-1133">Transmembrane helix</keyword>
<evidence type="ECO:0000313" key="10">
    <source>
        <dbReference type="Proteomes" id="UP000078368"/>
    </source>
</evidence>
<dbReference type="EMBL" id="LVZK01000002">
    <property type="protein sequence ID" value="OAP85529.1"/>
    <property type="molecule type" value="Genomic_DNA"/>
</dbReference>
<sequence>MIDQLVGSILANRLRYLLAALAIAVASALTVVCLAVASYMRTAFPAAPAGEFGQAQAAVTLAETAQDRDVAKSVERLKSVGEVYSQQVHRAAITRTTASKGLSVTETPNARFGFYRLLEGKTPRLTNEIAISQTTAQQMRLKAGDTMTVTVYYKTPDSSDSQSFSIGMRVTGVYRELHRVARGGHSFAGYITPEAAKEWRNREGRPPADAETTVYAISAAGHSDAEMLADLSAIPGASVESRLGEDERGLGESLSRASFGAAAMALAVALFALGLAGTVAWNAFRAAGASRRRQLALLATLGASSRRIRKMIAWEAVTVGAVASAIGAAVGVSLTKLVPRLVLGDPASAVLPAGIEANPLYGFFALVAGSFVAVSAAVPFVFRSREVAPLEVADDSLAAAPGDGKTIRPTVAFGLVGAGVAVTFTGVFFSNPGGSEGPLLVVIGAFALFRGIVGLAPSVARRLGIPLANFFVGSLGGGRNRVRLAFHDAREQGTRGKLARAAMATLFASTFLLSSAAVTIGVAHANALAAIDASFPRDVDVRQATDSEGVGLGITASQEKAAAANPNVAAVVPVYETKVDSDFGKLTLSAVDPVRASSALRGDSRAAYEKAGTVTLPEHMRTAKTAKRTIAVTGRDGKKLRLSVAFGGVVSPTVSLKDLRKLDDVGTPAALWLRTRGDEPTVEKVRSIAHDVNEASGDVLAKVTSSLLRQRSAYSAAVDSIARLLTGALAGLAVASGLGASLAIALSLSAKRRDFEILRAIGASGRSIRRAEASRQCALTSAGMILGALLGILVSSGVGAAFFSCMGGAVEGALPPLGLVCVLLAEATTIGAVIYFTLRTLTGRHLAQSTRLMDHKSNS</sequence>
<dbReference type="Pfam" id="PF02687">
    <property type="entry name" value="FtsX"/>
    <property type="match status" value="1"/>
</dbReference>
<keyword evidence="2" id="KW-1003">Cell membrane</keyword>
<dbReference type="AlphaFoldDB" id="A0A179B2G1"/>
<comment type="subcellular location">
    <subcellularLocation>
        <location evidence="1">Cell membrane</location>
        <topology evidence="1">Multi-pass membrane protein</topology>
    </subcellularLocation>
</comment>
<dbReference type="PANTHER" id="PTHR30572">
    <property type="entry name" value="MEMBRANE COMPONENT OF TRANSPORTER-RELATED"/>
    <property type="match status" value="1"/>
</dbReference>
<reference evidence="9 10" key="1">
    <citation type="submission" date="2016-04" db="EMBL/GenBank/DDBJ databases">
        <title>Peptidophaga gingivicola gen. nov., sp. nov., isolated from human subgingival plaque.</title>
        <authorList>
            <person name="Beall C.J."/>
            <person name="Mokrzan E.M."/>
            <person name="Griffen A.L."/>
            <person name="Leys E.J."/>
        </authorList>
    </citation>
    <scope>NUCLEOTIDE SEQUENCE [LARGE SCALE GENOMIC DNA]</scope>
    <source>
        <strain evidence="9 10">BA112</strain>
    </source>
</reference>
<feature type="domain" description="ABC3 transporter permease C-terminal" evidence="8">
    <location>
        <begin position="267"/>
        <end position="377"/>
    </location>
</feature>
<feature type="transmembrane region" description="Helical" evidence="7">
    <location>
        <begin position="360"/>
        <end position="382"/>
    </location>
</feature>
<keyword evidence="10" id="KW-1185">Reference proteome</keyword>
<feature type="transmembrane region" description="Helical" evidence="7">
    <location>
        <begin position="16"/>
        <end position="40"/>
    </location>
</feature>
<proteinExistence type="inferred from homology"/>
<evidence type="ECO:0000256" key="5">
    <source>
        <dbReference type="ARBA" id="ARBA00023136"/>
    </source>
</evidence>
<evidence type="ECO:0000256" key="2">
    <source>
        <dbReference type="ARBA" id="ARBA00022475"/>
    </source>
</evidence>
<dbReference type="RefSeq" id="WP_064231745.1">
    <property type="nucleotide sequence ID" value="NZ_LVZK01000002.1"/>
</dbReference>
<dbReference type="PANTHER" id="PTHR30572:SF4">
    <property type="entry name" value="ABC TRANSPORTER PERMEASE YTRF"/>
    <property type="match status" value="1"/>
</dbReference>
<evidence type="ECO:0000256" key="1">
    <source>
        <dbReference type="ARBA" id="ARBA00004651"/>
    </source>
</evidence>
<feature type="transmembrane region" description="Helical" evidence="7">
    <location>
        <begin position="411"/>
        <end position="431"/>
    </location>
</feature>
<dbReference type="InterPro" id="IPR003838">
    <property type="entry name" value="ABC3_permease_C"/>
</dbReference>
<feature type="transmembrane region" description="Helical" evidence="7">
    <location>
        <begin position="501"/>
        <end position="523"/>
    </location>
</feature>
<comment type="similarity">
    <text evidence="6">Belongs to the ABC-4 integral membrane protein family.</text>
</comment>
<evidence type="ECO:0000256" key="6">
    <source>
        <dbReference type="ARBA" id="ARBA00038076"/>
    </source>
</evidence>
<feature type="transmembrane region" description="Helical" evidence="7">
    <location>
        <begin position="312"/>
        <end position="334"/>
    </location>
</feature>
<feature type="transmembrane region" description="Helical" evidence="7">
    <location>
        <begin position="437"/>
        <end position="456"/>
    </location>
</feature>
<evidence type="ECO:0000256" key="3">
    <source>
        <dbReference type="ARBA" id="ARBA00022692"/>
    </source>
</evidence>
<protein>
    <recommendedName>
        <fullName evidence="8">ABC3 transporter permease C-terminal domain-containing protein</fullName>
    </recommendedName>
</protein>
<dbReference type="Proteomes" id="UP000078368">
    <property type="component" value="Unassembled WGS sequence"/>
</dbReference>
<dbReference type="InterPro" id="IPR050250">
    <property type="entry name" value="Macrolide_Exporter_MacB"/>
</dbReference>
<dbReference type="GO" id="GO:0022857">
    <property type="term" value="F:transmembrane transporter activity"/>
    <property type="evidence" value="ECO:0007669"/>
    <property type="project" value="TreeGrafter"/>
</dbReference>
<name>A0A179B2G1_9ACTO</name>
<feature type="transmembrane region" description="Helical" evidence="7">
    <location>
        <begin position="816"/>
        <end position="838"/>
    </location>
</feature>
<gene>
    <name evidence="9" type="ORF">A4H34_07955</name>
</gene>
<dbReference type="GO" id="GO:0005886">
    <property type="term" value="C:plasma membrane"/>
    <property type="evidence" value="ECO:0007669"/>
    <property type="project" value="UniProtKB-SubCell"/>
</dbReference>
<evidence type="ECO:0000313" key="9">
    <source>
        <dbReference type="EMBL" id="OAP85529.1"/>
    </source>
</evidence>
<dbReference type="STRING" id="1823756.A4H34_07955"/>
<feature type="transmembrane region" description="Helical" evidence="7">
    <location>
        <begin position="724"/>
        <end position="749"/>
    </location>
</feature>
<evidence type="ECO:0000256" key="7">
    <source>
        <dbReference type="SAM" id="Phobius"/>
    </source>
</evidence>
<feature type="transmembrane region" description="Helical" evidence="7">
    <location>
        <begin position="259"/>
        <end position="284"/>
    </location>
</feature>
<evidence type="ECO:0000256" key="4">
    <source>
        <dbReference type="ARBA" id="ARBA00022989"/>
    </source>
</evidence>
<evidence type="ECO:0000259" key="8">
    <source>
        <dbReference type="Pfam" id="PF02687"/>
    </source>
</evidence>
<keyword evidence="3 7" id="KW-0812">Transmembrane</keyword>